<proteinExistence type="predicted"/>
<dbReference type="Proteomes" id="UP000887565">
    <property type="component" value="Unplaced"/>
</dbReference>
<keyword evidence="1" id="KW-1185">Reference proteome</keyword>
<accession>A0A915JNI1</accession>
<reference evidence="2" key="1">
    <citation type="submission" date="2022-11" db="UniProtKB">
        <authorList>
            <consortium name="WormBaseParasite"/>
        </authorList>
    </citation>
    <scope>IDENTIFICATION</scope>
</reference>
<dbReference type="AlphaFoldDB" id="A0A915JNI1"/>
<dbReference type="WBParaSite" id="nRc.2.0.1.t27506-RA">
    <property type="protein sequence ID" value="nRc.2.0.1.t27506-RA"/>
    <property type="gene ID" value="nRc.2.0.1.g27506"/>
</dbReference>
<evidence type="ECO:0000313" key="2">
    <source>
        <dbReference type="WBParaSite" id="nRc.2.0.1.t27506-RA"/>
    </source>
</evidence>
<evidence type="ECO:0000313" key="1">
    <source>
        <dbReference type="Proteomes" id="UP000887565"/>
    </source>
</evidence>
<name>A0A915JNI1_ROMCU</name>
<protein>
    <submittedName>
        <fullName evidence="2">Uncharacterized protein</fullName>
    </submittedName>
</protein>
<sequence length="46" mass="4689">MSPVVFGVVDGFTLTGITYFGSSSGKADNRVGAETTVAAENPILIV</sequence>
<organism evidence="1 2">
    <name type="scientific">Romanomermis culicivorax</name>
    <name type="common">Nematode worm</name>
    <dbReference type="NCBI Taxonomy" id="13658"/>
    <lineage>
        <taxon>Eukaryota</taxon>
        <taxon>Metazoa</taxon>
        <taxon>Ecdysozoa</taxon>
        <taxon>Nematoda</taxon>
        <taxon>Enoplea</taxon>
        <taxon>Dorylaimia</taxon>
        <taxon>Mermithida</taxon>
        <taxon>Mermithoidea</taxon>
        <taxon>Mermithidae</taxon>
        <taxon>Romanomermis</taxon>
    </lineage>
</organism>